<dbReference type="PROSITE" id="PS01031">
    <property type="entry name" value="SHSP"/>
    <property type="match status" value="1"/>
</dbReference>
<dbReference type="InterPro" id="IPR002068">
    <property type="entry name" value="A-crystallin/Hsp20_dom"/>
</dbReference>
<dbReference type="EMBL" id="CM018051">
    <property type="protein sequence ID" value="KAA8517200.1"/>
    <property type="molecule type" value="Genomic_DNA"/>
</dbReference>
<evidence type="ECO:0000259" key="4">
    <source>
        <dbReference type="PROSITE" id="PS01031"/>
    </source>
</evidence>
<sequence>MATKTRAGPTVCYDAFEPLCNWNHEEGRKTLIVNLPEFRKEELKVSICNGTLKISGEHPVSETRSRFYKEIKVPNDCNGSKIKANFIDGLLHIVMPTKFGVNEGGGAGEIDVFMKRATIMSPECSISRVRWFTKVAVSAAVVAVASVLGAYIMCKCRSSN</sequence>
<keyword evidence="6" id="KW-1185">Reference proteome</keyword>
<proteinExistence type="inferred from homology"/>
<feature type="transmembrane region" description="Helical" evidence="3">
    <location>
        <begin position="131"/>
        <end position="154"/>
    </location>
</feature>
<evidence type="ECO:0000313" key="5">
    <source>
        <dbReference type="EMBL" id="KAA8517200.1"/>
    </source>
</evidence>
<gene>
    <name evidence="5" type="ORF">F0562_017548</name>
</gene>
<dbReference type="InterPro" id="IPR008978">
    <property type="entry name" value="HSP20-like_chaperone"/>
</dbReference>
<evidence type="ECO:0000256" key="2">
    <source>
        <dbReference type="RuleBase" id="RU003616"/>
    </source>
</evidence>
<keyword evidence="3" id="KW-1133">Transmembrane helix</keyword>
<evidence type="ECO:0000313" key="6">
    <source>
        <dbReference type="Proteomes" id="UP000325577"/>
    </source>
</evidence>
<comment type="similarity">
    <text evidence="1 2">Belongs to the small heat shock protein (HSP20) family.</text>
</comment>
<keyword evidence="3" id="KW-0472">Membrane</keyword>
<reference evidence="5 6" key="1">
    <citation type="submission" date="2019-09" db="EMBL/GenBank/DDBJ databases">
        <title>A chromosome-level genome assembly of the Chinese tupelo Nyssa sinensis.</title>
        <authorList>
            <person name="Yang X."/>
            <person name="Kang M."/>
            <person name="Yang Y."/>
            <person name="Xiong H."/>
            <person name="Wang M."/>
            <person name="Zhang Z."/>
            <person name="Wang Z."/>
            <person name="Wu H."/>
            <person name="Ma T."/>
            <person name="Liu J."/>
            <person name="Xi Z."/>
        </authorList>
    </citation>
    <scope>NUCLEOTIDE SEQUENCE [LARGE SCALE GENOMIC DNA]</scope>
    <source>
        <strain evidence="5">J267</strain>
        <tissue evidence="5">Leaf</tissue>
    </source>
</reference>
<evidence type="ECO:0000256" key="1">
    <source>
        <dbReference type="PROSITE-ProRule" id="PRU00285"/>
    </source>
</evidence>
<evidence type="ECO:0000256" key="3">
    <source>
        <dbReference type="SAM" id="Phobius"/>
    </source>
</evidence>
<dbReference type="AlphaFoldDB" id="A0A5J4ZFB9"/>
<feature type="domain" description="SHSP" evidence="4">
    <location>
        <begin position="10"/>
        <end position="113"/>
    </location>
</feature>
<keyword evidence="3" id="KW-0812">Transmembrane</keyword>
<dbReference type="CDD" id="cd06464">
    <property type="entry name" value="ACD_sHsps-like"/>
    <property type="match status" value="1"/>
</dbReference>
<dbReference type="Proteomes" id="UP000325577">
    <property type="component" value="Linkage Group LG8"/>
</dbReference>
<dbReference type="SUPFAM" id="SSF49764">
    <property type="entry name" value="HSP20-like chaperones"/>
    <property type="match status" value="1"/>
</dbReference>
<dbReference type="OrthoDB" id="1431247at2759"/>
<name>A0A5J4ZFB9_9ASTE</name>
<protein>
    <recommendedName>
        <fullName evidence="4">SHSP domain-containing protein</fullName>
    </recommendedName>
</protein>
<organism evidence="5 6">
    <name type="scientific">Nyssa sinensis</name>
    <dbReference type="NCBI Taxonomy" id="561372"/>
    <lineage>
        <taxon>Eukaryota</taxon>
        <taxon>Viridiplantae</taxon>
        <taxon>Streptophyta</taxon>
        <taxon>Embryophyta</taxon>
        <taxon>Tracheophyta</taxon>
        <taxon>Spermatophyta</taxon>
        <taxon>Magnoliopsida</taxon>
        <taxon>eudicotyledons</taxon>
        <taxon>Gunneridae</taxon>
        <taxon>Pentapetalae</taxon>
        <taxon>asterids</taxon>
        <taxon>Cornales</taxon>
        <taxon>Nyssaceae</taxon>
        <taxon>Nyssa</taxon>
    </lineage>
</organism>
<accession>A0A5J4ZFB9</accession>
<dbReference type="Gene3D" id="2.60.40.790">
    <property type="match status" value="1"/>
</dbReference>
<dbReference type="Pfam" id="PF00011">
    <property type="entry name" value="HSP20"/>
    <property type="match status" value="1"/>
</dbReference>